<keyword evidence="1" id="KW-0812">Transmembrane</keyword>
<dbReference type="InterPro" id="IPR050248">
    <property type="entry name" value="Polysacc_deacetylase_ArnD"/>
</dbReference>
<keyword evidence="4" id="KW-1185">Reference proteome</keyword>
<dbReference type="Pfam" id="PF22790">
    <property type="entry name" value="YkoP"/>
    <property type="match status" value="1"/>
</dbReference>
<keyword evidence="1" id="KW-0472">Membrane</keyword>
<feature type="transmembrane region" description="Helical" evidence="1">
    <location>
        <begin position="6"/>
        <end position="26"/>
    </location>
</feature>
<evidence type="ECO:0000313" key="3">
    <source>
        <dbReference type="EMBL" id="RIX50598.1"/>
    </source>
</evidence>
<evidence type="ECO:0000259" key="2">
    <source>
        <dbReference type="PROSITE" id="PS51677"/>
    </source>
</evidence>
<dbReference type="RefSeq" id="WP_119601895.1">
    <property type="nucleotide sequence ID" value="NZ_QXQA01000014.1"/>
</dbReference>
<dbReference type="PANTHER" id="PTHR10587">
    <property type="entry name" value="GLYCOSYL TRANSFERASE-RELATED"/>
    <property type="match status" value="1"/>
</dbReference>
<dbReference type="SUPFAM" id="SSF88713">
    <property type="entry name" value="Glycoside hydrolase/deacetylase"/>
    <property type="match status" value="1"/>
</dbReference>
<dbReference type="PROSITE" id="PS51677">
    <property type="entry name" value="NODB"/>
    <property type="match status" value="1"/>
</dbReference>
<dbReference type="Pfam" id="PF01522">
    <property type="entry name" value="Polysacc_deac_1"/>
    <property type="match status" value="1"/>
</dbReference>
<comment type="caution">
    <text evidence="3">The sequence shown here is derived from an EMBL/GenBank/DDBJ whole genome shotgun (WGS) entry which is preliminary data.</text>
</comment>
<dbReference type="AlphaFoldDB" id="A0A3A1UQ28"/>
<dbReference type="InterPro" id="IPR054467">
    <property type="entry name" value="YkoP-like_dom"/>
</dbReference>
<dbReference type="GO" id="GO:0005975">
    <property type="term" value="P:carbohydrate metabolic process"/>
    <property type="evidence" value="ECO:0007669"/>
    <property type="project" value="InterPro"/>
</dbReference>
<dbReference type="OrthoDB" id="2649545at2"/>
<feature type="domain" description="NodB homology" evidence="2">
    <location>
        <begin position="38"/>
        <end position="224"/>
    </location>
</feature>
<sequence length="470" mass="53422">MENLLLWGISIMTFYAFLPGLISRIFGFRVFKKGLVEKEIALTFDDGPDPVYTAQLLDLLARYNAKATFFVVGSHAEGQEKLLQRMQEEGHTIGIHNYVHKSNWVMRPSTVRRQIERTNEVIEKAVGTKTVYYRPPWGIVNLFDYSKMGHMHIILWSAMFGDWRVRVGAERLKRRMLKKVRPGEVLLLHDCGNTLGADADAPRNMLIALEAYLEEAVKKGYSFVGIGEMMKLTDSNRVMRRSMFKRMLVSAWLLWEQAFHIVFRLKKVGDGDTPAFHYRVTTYHGEKRDFGDGGSLVKGDAIAELHFDNRMLSGIAAESKSPVATGIRMLREVERALPVLADQLMSDPEAKDVKAVYGVTMIHRGADRLGFEIFQLPEGLFAKSTRIYLKLLLKVLTNSKQYNKERKRKDRSEAISPRMVCMPVQKLFSYATIQSRIVKEEMERVAETVDRVLSGAADDAASMGTKTTAI</sequence>
<evidence type="ECO:0000313" key="4">
    <source>
        <dbReference type="Proteomes" id="UP000266482"/>
    </source>
</evidence>
<accession>A0A3A1UQ28</accession>
<dbReference type="EMBL" id="QXQA01000014">
    <property type="protein sequence ID" value="RIX50598.1"/>
    <property type="molecule type" value="Genomic_DNA"/>
</dbReference>
<organism evidence="3 4">
    <name type="scientific">Paenibacillus nanensis</name>
    <dbReference type="NCBI Taxonomy" id="393251"/>
    <lineage>
        <taxon>Bacteria</taxon>
        <taxon>Bacillati</taxon>
        <taxon>Bacillota</taxon>
        <taxon>Bacilli</taxon>
        <taxon>Bacillales</taxon>
        <taxon>Paenibacillaceae</taxon>
        <taxon>Paenibacillus</taxon>
    </lineage>
</organism>
<keyword evidence="1" id="KW-1133">Transmembrane helix</keyword>
<evidence type="ECO:0000256" key="1">
    <source>
        <dbReference type="SAM" id="Phobius"/>
    </source>
</evidence>
<protein>
    <submittedName>
        <fullName evidence="3">Polysaccharide deacetylase family protein</fullName>
    </submittedName>
</protein>
<dbReference type="PANTHER" id="PTHR10587:SF137">
    <property type="entry name" value="4-DEOXY-4-FORMAMIDO-L-ARABINOSE-PHOSPHOUNDECAPRENOL DEFORMYLASE ARND-RELATED"/>
    <property type="match status" value="1"/>
</dbReference>
<name>A0A3A1UQ28_9BACL</name>
<dbReference type="GO" id="GO:0016810">
    <property type="term" value="F:hydrolase activity, acting on carbon-nitrogen (but not peptide) bonds"/>
    <property type="evidence" value="ECO:0007669"/>
    <property type="project" value="InterPro"/>
</dbReference>
<gene>
    <name evidence="3" type="ORF">D3P08_20245</name>
</gene>
<reference evidence="3 4" key="1">
    <citation type="submission" date="2018-09" db="EMBL/GenBank/DDBJ databases">
        <title>Paenibacillus aracenensis nov. sp. isolated from a cave in southern Spain.</title>
        <authorList>
            <person name="Jurado V."/>
            <person name="Gutierrez-Patricio S."/>
            <person name="Gonzalez-Pimentel J.L."/>
            <person name="Miller A.Z."/>
            <person name="Laiz L."/>
            <person name="Saiz-Jimenez C."/>
        </authorList>
    </citation>
    <scope>NUCLEOTIDE SEQUENCE [LARGE SCALE GENOMIC DNA]</scope>
    <source>
        <strain evidence="3 4">DSM 22867</strain>
    </source>
</reference>
<dbReference type="CDD" id="cd10959">
    <property type="entry name" value="CE4_NodB_like_3"/>
    <property type="match status" value="1"/>
</dbReference>
<proteinExistence type="predicted"/>
<dbReference type="Gene3D" id="3.20.20.370">
    <property type="entry name" value="Glycoside hydrolase/deacetylase"/>
    <property type="match status" value="1"/>
</dbReference>
<dbReference type="InterPro" id="IPR002509">
    <property type="entry name" value="NODB_dom"/>
</dbReference>
<dbReference type="Proteomes" id="UP000266482">
    <property type="component" value="Unassembled WGS sequence"/>
</dbReference>
<dbReference type="InterPro" id="IPR011330">
    <property type="entry name" value="Glyco_hydro/deAcase_b/a-brl"/>
</dbReference>